<keyword evidence="6 8" id="KW-1133">Transmembrane helix</keyword>
<dbReference type="InterPro" id="IPR024989">
    <property type="entry name" value="MFS_assoc_dom"/>
</dbReference>
<protein>
    <submittedName>
        <fullName evidence="10">MFS transporter, PPP family, 3-phenylpropionic acid transporter</fullName>
    </submittedName>
</protein>
<feature type="transmembrane region" description="Helical" evidence="8">
    <location>
        <begin position="300"/>
        <end position="322"/>
    </location>
</feature>
<feature type="transmembrane region" description="Helical" evidence="8">
    <location>
        <begin position="12"/>
        <end position="32"/>
    </location>
</feature>
<keyword evidence="2" id="KW-0813">Transport</keyword>
<keyword evidence="7 8" id="KW-0472">Membrane</keyword>
<feature type="transmembrane region" description="Helical" evidence="8">
    <location>
        <begin position="75"/>
        <end position="93"/>
    </location>
</feature>
<accession>A0A285GFA9</accession>
<proteinExistence type="predicted"/>
<evidence type="ECO:0000256" key="5">
    <source>
        <dbReference type="ARBA" id="ARBA00022692"/>
    </source>
</evidence>
<dbReference type="RefSeq" id="WP_172431849.1">
    <property type="nucleotide sequence ID" value="NZ_OBDZ01000006.1"/>
</dbReference>
<dbReference type="GO" id="GO:0030395">
    <property type="term" value="F:lactose binding"/>
    <property type="evidence" value="ECO:0007669"/>
    <property type="project" value="TreeGrafter"/>
</dbReference>
<keyword evidence="4" id="KW-0997">Cell inner membrane</keyword>
<dbReference type="Proteomes" id="UP000219573">
    <property type="component" value="Unassembled WGS sequence"/>
</dbReference>
<dbReference type="EMBL" id="OBDZ01000006">
    <property type="protein sequence ID" value="SNY21196.1"/>
    <property type="molecule type" value="Genomic_DNA"/>
</dbReference>
<feature type="transmembrane region" description="Helical" evidence="8">
    <location>
        <begin position="157"/>
        <end position="177"/>
    </location>
</feature>
<dbReference type="InterPro" id="IPR020846">
    <property type="entry name" value="MFS_dom"/>
</dbReference>
<evidence type="ECO:0000256" key="7">
    <source>
        <dbReference type="ARBA" id="ARBA00023136"/>
    </source>
</evidence>
<feature type="transmembrane region" description="Helical" evidence="8">
    <location>
        <begin position="211"/>
        <end position="232"/>
    </location>
</feature>
<reference evidence="11" key="1">
    <citation type="submission" date="2017-09" db="EMBL/GenBank/DDBJ databases">
        <authorList>
            <person name="Varghese N."/>
            <person name="Submissions S."/>
        </authorList>
    </citation>
    <scope>NUCLEOTIDE SEQUENCE [LARGE SCALE GENOMIC DNA]</scope>
    <source>
        <strain evidence="11">MSL47</strain>
    </source>
</reference>
<gene>
    <name evidence="10" type="ORF">SAMN06265827_106139</name>
</gene>
<feature type="transmembrane region" description="Helical" evidence="8">
    <location>
        <begin position="99"/>
        <end position="121"/>
    </location>
</feature>
<keyword evidence="11" id="KW-1185">Reference proteome</keyword>
<evidence type="ECO:0000313" key="10">
    <source>
        <dbReference type="EMBL" id="SNY21196.1"/>
    </source>
</evidence>
<dbReference type="Gene3D" id="1.20.1250.20">
    <property type="entry name" value="MFS general substrate transporter like domains"/>
    <property type="match status" value="2"/>
</dbReference>
<keyword evidence="3" id="KW-1003">Cell membrane</keyword>
<dbReference type="GO" id="GO:0015528">
    <property type="term" value="F:lactose:proton symporter activity"/>
    <property type="evidence" value="ECO:0007669"/>
    <property type="project" value="TreeGrafter"/>
</dbReference>
<feature type="transmembrane region" description="Helical" evidence="8">
    <location>
        <begin position="275"/>
        <end position="294"/>
    </location>
</feature>
<evidence type="ECO:0000259" key="9">
    <source>
        <dbReference type="PROSITE" id="PS50850"/>
    </source>
</evidence>
<feature type="transmembrane region" description="Helical" evidence="8">
    <location>
        <begin position="365"/>
        <end position="387"/>
    </location>
</feature>
<comment type="subcellular location">
    <subcellularLocation>
        <location evidence="1">Cell inner membrane</location>
        <topology evidence="1">Multi-pass membrane protein</topology>
    </subcellularLocation>
</comment>
<feature type="transmembrane region" description="Helical" evidence="8">
    <location>
        <begin position="244"/>
        <end position="263"/>
    </location>
</feature>
<organism evidence="10 11">
    <name type="scientific">Orenia metallireducens</name>
    <dbReference type="NCBI Taxonomy" id="1413210"/>
    <lineage>
        <taxon>Bacteria</taxon>
        <taxon>Bacillati</taxon>
        <taxon>Bacillota</taxon>
        <taxon>Clostridia</taxon>
        <taxon>Halanaerobiales</taxon>
        <taxon>Halobacteroidaceae</taxon>
        <taxon>Orenia</taxon>
    </lineage>
</organism>
<dbReference type="Pfam" id="PF12832">
    <property type="entry name" value="MFS_1_like"/>
    <property type="match status" value="1"/>
</dbReference>
<dbReference type="PROSITE" id="PS50850">
    <property type="entry name" value="MFS"/>
    <property type="match status" value="1"/>
</dbReference>
<evidence type="ECO:0000256" key="4">
    <source>
        <dbReference type="ARBA" id="ARBA00022519"/>
    </source>
</evidence>
<sequence>MLLFLRNQKIQFALLQWAFWSTWSSFASFYVFYFSEQGYSSTNIGLFLSIMTLMGLIGQLFWGYICDLKRTIKRVFIFCITIIALIILLFPYYQNAYLIMLAMGGIGFLWTAQQSIIDSWILQSSTELRENYGFTRAWGSLGFALIAVIFGKVIQMYGWNIIFIGYPLLSLLIIIIASKIEDGYQKDLLTANQNEKSVVVNPFLLFKNFEYIYLLIIATLIFMPNTIMISFLPMFLKNVGGTTSHQGLALFFIAISEVPTLLLSKQFIIKYNYRVILLFSAIFYIVRLTLLSLATSPAMIIGVGMLQALSFAVFLPTVRYSINQIAPDSLKTTAQTFATCSYLGLGGVLANSLGGVAIDYFGVRVLLYACIGIIAIVIAILLVTIIINKEFKVKEVSIEESLSKEAV</sequence>
<dbReference type="PANTHER" id="PTHR23522:SF10">
    <property type="entry name" value="3-PHENYLPROPIONIC ACID TRANSPORTER-RELATED"/>
    <property type="match status" value="1"/>
</dbReference>
<feature type="transmembrane region" description="Helical" evidence="8">
    <location>
        <begin position="334"/>
        <end position="353"/>
    </location>
</feature>
<evidence type="ECO:0000256" key="3">
    <source>
        <dbReference type="ARBA" id="ARBA00022475"/>
    </source>
</evidence>
<name>A0A285GFA9_9FIRM</name>
<dbReference type="SUPFAM" id="SSF103473">
    <property type="entry name" value="MFS general substrate transporter"/>
    <property type="match status" value="1"/>
</dbReference>
<feature type="transmembrane region" description="Helical" evidence="8">
    <location>
        <begin position="44"/>
        <end position="63"/>
    </location>
</feature>
<dbReference type="GO" id="GO:0005886">
    <property type="term" value="C:plasma membrane"/>
    <property type="evidence" value="ECO:0007669"/>
    <property type="project" value="UniProtKB-SubCell"/>
</dbReference>
<evidence type="ECO:0000313" key="11">
    <source>
        <dbReference type="Proteomes" id="UP000219573"/>
    </source>
</evidence>
<evidence type="ECO:0000256" key="8">
    <source>
        <dbReference type="SAM" id="Phobius"/>
    </source>
</evidence>
<evidence type="ECO:0000256" key="2">
    <source>
        <dbReference type="ARBA" id="ARBA00022448"/>
    </source>
</evidence>
<evidence type="ECO:0000256" key="6">
    <source>
        <dbReference type="ARBA" id="ARBA00022989"/>
    </source>
</evidence>
<dbReference type="PANTHER" id="PTHR23522">
    <property type="entry name" value="BLL5896 PROTEIN"/>
    <property type="match status" value="1"/>
</dbReference>
<keyword evidence="5 8" id="KW-0812">Transmembrane</keyword>
<evidence type="ECO:0000256" key="1">
    <source>
        <dbReference type="ARBA" id="ARBA00004429"/>
    </source>
</evidence>
<feature type="domain" description="Major facilitator superfamily (MFS) profile" evidence="9">
    <location>
        <begin position="1"/>
        <end position="387"/>
    </location>
</feature>
<feature type="transmembrane region" description="Helical" evidence="8">
    <location>
        <begin position="133"/>
        <end position="151"/>
    </location>
</feature>
<dbReference type="AlphaFoldDB" id="A0A285GFA9"/>
<dbReference type="InterPro" id="IPR036259">
    <property type="entry name" value="MFS_trans_sf"/>
</dbReference>